<dbReference type="GO" id="GO:0080120">
    <property type="term" value="P:CAAX-box protein maturation"/>
    <property type="evidence" value="ECO:0007669"/>
    <property type="project" value="UniProtKB-ARBA"/>
</dbReference>
<feature type="transmembrane region" description="Helical" evidence="1">
    <location>
        <begin position="213"/>
        <end position="235"/>
    </location>
</feature>
<feature type="transmembrane region" description="Helical" evidence="1">
    <location>
        <begin position="290"/>
        <end position="306"/>
    </location>
</feature>
<name>A0A2H0LS63_9BACT</name>
<feature type="transmembrane region" description="Helical" evidence="1">
    <location>
        <begin position="16"/>
        <end position="34"/>
    </location>
</feature>
<dbReference type="PANTHER" id="PTHR43592">
    <property type="entry name" value="CAAX AMINO TERMINAL PROTEASE"/>
    <property type="match status" value="1"/>
</dbReference>
<sequence>MRFIRLALDWFFSEKPYLGMFFFILIYFAVMAWMENLLPHEFEPLTESSSVQTLENVMEARQQDEAFLARRFEEKPYLKWLSDVFMSGITLGILIGSVLNVFLIKKTIQKKPWLEAAHTAPAVSWGMNEIFKAVILFVFAGVGLNLFFMVMDAVRLQPSDSNFLLILHTSLTDVFIAGLIIYFVTRARHTVARAFGLPPHVNAAKECWVGVQAYFAVIPSFLMMMLLLVVVTNFFHWSPDPHPLVGIFIEEETKAPWLVTYSWVLACFIGPVIEEVFFRGFVYPVFKKHWGIRWGMVLSAAFFALIHGNWFAFFPVFFLGMVLCYLYERRGSLISCISLHVLHNCIFVTYFFLTKAILGGAV</sequence>
<evidence type="ECO:0000313" key="4">
    <source>
        <dbReference type="Proteomes" id="UP000230859"/>
    </source>
</evidence>
<feature type="domain" description="CAAX prenyl protease 2/Lysostaphin resistance protein A-like" evidence="2">
    <location>
        <begin position="257"/>
        <end position="346"/>
    </location>
</feature>
<feature type="transmembrane region" description="Helical" evidence="1">
    <location>
        <begin position="130"/>
        <end position="151"/>
    </location>
</feature>
<evidence type="ECO:0000259" key="2">
    <source>
        <dbReference type="Pfam" id="PF02517"/>
    </source>
</evidence>
<dbReference type="InterPro" id="IPR003675">
    <property type="entry name" value="Rce1/LyrA-like_dom"/>
</dbReference>
<keyword evidence="1" id="KW-0472">Membrane</keyword>
<feature type="transmembrane region" description="Helical" evidence="1">
    <location>
        <begin position="312"/>
        <end position="327"/>
    </location>
</feature>
<evidence type="ECO:0000313" key="3">
    <source>
        <dbReference type="EMBL" id="PIQ86335.1"/>
    </source>
</evidence>
<keyword evidence="1" id="KW-0812">Transmembrane</keyword>
<dbReference type="GO" id="GO:0004175">
    <property type="term" value="F:endopeptidase activity"/>
    <property type="evidence" value="ECO:0007669"/>
    <property type="project" value="UniProtKB-ARBA"/>
</dbReference>
<dbReference type="PANTHER" id="PTHR43592:SF15">
    <property type="entry name" value="CAAX AMINO TERMINAL PROTEASE FAMILY PROTEIN"/>
    <property type="match status" value="1"/>
</dbReference>
<protein>
    <recommendedName>
        <fullName evidence="2">CAAX prenyl protease 2/Lysostaphin resistance protein A-like domain-containing protein</fullName>
    </recommendedName>
</protein>
<gene>
    <name evidence="3" type="ORF">COV74_05115</name>
</gene>
<comment type="caution">
    <text evidence="3">The sequence shown here is derived from an EMBL/GenBank/DDBJ whole genome shotgun (WGS) entry which is preliminary data.</text>
</comment>
<feature type="transmembrane region" description="Helical" evidence="1">
    <location>
        <begin position="84"/>
        <end position="104"/>
    </location>
</feature>
<reference evidence="3 4" key="1">
    <citation type="submission" date="2017-09" db="EMBL/GenBank/DDBJ databases">
        <title>Depth-based differentiation of microbial function through sediment-hosted aquifers and enrichment of novel symbionts in the deep terrestrial subsurface.</title>
        <authorList>
            <person name="Probst A.J."/>
            <person name="Ladd B."/>
            <person name="Jarett J.K."/>
            <person name="Geller-Mcgrath D.E."/>
            <person name="Sieber C.M."/>
            <person name="Emerson J.B."/>
            <person name="Anantharaman K."/>
            <person name="Thomas B.C."/>
            <person name="Malmstrom R."/>
            <person name="Stieglmeier M."/>
            <person name="Klingl A."/>
            <person name="Woyke T."/>
            <person name="Ryan C.M."/>
            <person name="Banfield J.F."/>
        </authorList>
    </citation>
    <scope>NUCLEOTIDE SEQUENCE [LARGE SCALE GENOMIC DNA]</scope>
    <source>
        <strain evidence="3">CG11_big_fil_rev_8_21_14_0_20_45_26</strain>
    </source>
</reference>
<organism evidence="3 4">
    <name type="scientific">Candidatus Abzuiibacterium crystallinum</name>
    <dbReference type="NCBI Taxonomy" id="1974748"/>
    <lineage>
        <taxon>Bacteria</taxon>
        <taxon>Pseudomonadati</taxon>
        <taxon>Candidatus Omnitrophota</taxon>
        <taxon>Candidatus Abzuiibacterium</taxon>
    </lineage>
</organism>
<accession>A0A2H0LS63</accession>
<dbReference type="EMBL" id="PCVY01000046">
    <property type="protein sequence ID" value="PIQ86335.1"/>
    <property type="molecule type" value="Genomic_DNA"/>
</dbReference>
<keyword evidence="1" id="KW-1133">Transmembrane helix</keyword>
<feature type="transmembrane region" description="Helical" evidence="1">
    <location>
        <begin position="334"/>
        <end position="353"/>
    </location>
</feature>
<dbReference type="Pfam" id="PF02517">
    <property type="entry name" value="Rce1-like"/>
    <property type="match status" value="1"/>
</dbReference>
<dbReference type="Proteomes" id="UP000230859">
    <property type="component" value="Unassembled WGS sequence"/>
</dbReference>
<proteinExistence type="predicted"/>
<feature type="transmembrane region" description="Helical" evidence="1">
    <location>
        <begin position="255"/>
        <end position="278"/>
    </location>
</feature>
<evidence type="ECO:0000256" key="1">
    <source>
        <dbReference type="SAM" id="Phobius"/>
    </source>
</evidence>
<feature type="transmembrane region" description="Helical" evidence="1">
    <location>
        <begin position="163"/>
        <end position="184"/>
    </location>
</feature>
<dbReference type="AlphaFoldDB" id="A0A2H0LS63"/>